<dbReference type="PANTHER" id="PTHR43096">
    <property type="entry name" value="DNAJ HOMOLOG 1, MITOCHONDRIAL-RELATED"/>
    <property type="match status" value="1"/>
</dbReference>
<dbReference type="GO" id="GO:0042026">
    <property type="term" value="P:protein refolding"/>
    <property type="evidence" value="ECO:0007669"/>
    <property type="project" value="TreeGrafter"/>
</dbReference>
<dbReference type="SMART" id="SM00271">
    <property type="entry name" value="DnaJ"/>
    <property type="match status" value="1"/>
</dbReference>
<gene>
    <name evidence="4" type="ORF">GA_TR8867_c0_g1_i1_g.28280</name>
</gene>
<feature type="transmembrane region" description="Helical" evidence="2">
    <location>
        <begin position="227"/>
        <end position="252"/>
    </location>
</feature>
<dbReference type="InterPro" id="IPR018253">
    <property type="entry name" value="DnaJ_domain_CS"/>
</dbReference>
<keyword evidence="2" id="KW-0812">Transmembrane</keyword>
<dbReference type="GO" id="GO:0005737">
    <property type="term" value="C:cytoplasm"/>
    <property type="evidence" value="ECO:0007669"/>
    <property type="project" value="TreeGrafter"/>
</dbReference>
<keyword evidence="2" id="KW-1133">Transmembrane helix</keyword>
<feature type="transmembrane region" description="Helical" evidence="2">
    <location>
        <begin position="264"/>
        <end position="288"/>
    </location>
</feature>
<protein>
    <submittedName>
        <fullName evidence="4">Chaperone protein DnaJ</fullName>
    </submittedName>
</protein>
<dbReference type="Gene3D" id="1.10.287.110">
    <property type="entry name" value="DnaJ domain"/>
    <property type="match status" value="1"/>
</dbReference>
<keyword evidence="2" id="KW-0472">Membrane</keyword>
<dbReference type="SUPFAM" id="SSF46565">
    <property type="entry name" value="Chaperone J-domain"/>
    <property type="match status" value="1"/>
</dbReference>
<evidence type="ECO:0000256" key="2">
    <source>
        <dbReference type="SAM" id="Phobius"/>
    </source>
</evidence>
<dbReference type="PANTHER" id="PTHR43096:SF58">
    <property type="entry name" value="CHAPERONE DNAJ-DOMAIN SUPERFAMILY PROTEIN"/>
    <property type="match status" value="1"/>
</dbReference>
<dbReference type="PROSITE" id="PS00636">
    <property type="entry name" value="DNAJ_1"/>
    <property type="match status" value="1"/>
</dbReference>
<accession>A0A1J3CFU5</accession>
<feature type="domain" description="J" evidence="3">
    <location>
        <begin position="84"/>
        <end position="148"/>
    </location>
</feature>
<evidence type="ECO:0000313" key="4">
    <source>
        <dbReference type="EMBL" id="JAU06841.1"/>
    </source>
</evidence>
<dbReference type="AlphaFoldDB" id="A0A1J3CFU5"/>
<sequence>MQAHLLLGPIRIKGCHCRRFSSAIAGDLLPPSFNPFVRDLYHHLRRHRDGRFRCQRSRRKTTVTSAASSSSSSSSWGSNTGVQDHYLVLGVARNATSVDIKKAYRLLARKFHPDVNKDTRAGERFKSIRCSYEVLSNEATRSQYDRALKFQEDSRFSKVKRHNYNTPEVEDAVKYSWSEKRRQSRYGRFHGHYSSTYPNSHFYSEPQAGEETTQEERDSFAKVVRSFFWSVFLLYTLGCLASLTFSTFTALLDKELDMGYKLGFVTAWILGGKGGILLTLCLTFASWLCGKASSGVVVLVVVAMWVGSSLARHAPLPHGALLTLLYMSIKLQLDST</sequence>
<dbReference type="Pfam" id="PF00226">
    <property type="entry name" value="DnaJ"/>
    <property type="match status" value="1"/>
</dbReference>
<feature type="transmembrane region" description="Helical" evidence="2">
    <location>
        <begin position="294"/>
        <end position="311"/>
    </location>
</feature>
<dbReference type="FunFam" id="1.10.287.110:FF:000248">
    <property type="entry name" value="DNAJ heat shock N-terminal domain-containing protein"/>
    <property type="match status" value="1"/>
</dbReference>
<name>A0A1J3CFU5_NOCCA</name>
<feature type="region of interest" description="Disordered" evidence="1">
    <location>
        <begin position="55"/>
        <end position="79"/>
    </location>
</feature>
<evidence type="ECO:0000259" key="3">
    <source>
        <dbReference type="PROSITE" id="PS50076"/>
    </source>
</evidence>
<dbReference type="EMBL" id="GEVI01025479">
    <property type="protein sequence ID" value="JAU06841.1"/>
    <property type="molecule type" value="Transcribed_RNA"/>
</dbReference>
<proteinExistence type="predicted"/>
<organism evidence="4">
    <name type="scientific">Noccaea caerulescens</name>
    <name type="common">Alpine penny-cress</name>
    <name type="synonym">Thlaspi caerulescens</name>
    <dbReference type="NCBI Taxonomy" id="107243"/>
    <lineage>
        <taxon>Eukaryota</taxon>
        <taxon>Viridiplantae</taxon>
        <taxon>Streptophyta</taxon>
        <taxon>Embryophyta</taxon>
        <taxon>Tracheophyta</taxon>
        <taxon>Spermatophyta</taxon>
        <taxon>Magnoliopsida</taxon>
        <taxon>eudicotyledons</taxon>
        <taxon>Gunneridae</taxon>
        <taxon>Pentapetalae</taxon>
        <taxon>rosids</taxon>
        <taxon>malvids</taxon>
        <taxon>Brassicales</taxon>
        <taxon>Brassicaceae</taxon>
        <taxon>Coluteocarpeae</taxon>
        <taxon>Noccaea</taxon>
    </lineage>
</organism>
<dbReference type="InterPro" id="IPR001623">
    <property type="entry name" value="DnaJ_domain"/>
</dbReference>
<evidence type="ECO:0000256" key="1">
    <source>
        <dbReference type="SAM" id="MobiDB-lite"/>
    </source>
</evidence>
<dbReference type="PROSITE" id="PS50076">
    <property type="entry name" value="DNAJ_2"/>
    <property type="match status" value="1"/>
</dbReference>
<dbReference type="InterPro" id="IPR036869">
    <property type="entry name" value="J_dom_sf"/>
</dbReference>
<dbReference type="CDD" id="cd06257">
    <property type="entry name" value="DnaJ"/>
    <property type="match status" value="1"/>
</dbReference>
<feature type="compositionally biased region" description="Low complexity" evidence="1">
    <location>
        <begin position="65"/>
        <end position="75"/>
    </location>
</feature>
<dbReference type="PRINTS" id="PR00625">
    <property type="entry name" value="JDOMAIN"/>
</dbReference>
<reference evidence="4" key="1">
    <citation type="submission" date="2016-07" db="EMBL/GenBank/DDBJ databases">
        <title>De novo transcriptome assembly of four accessions of the metal hyperaccumulator plant Noccaea caerulescens.</title>
        <authorList>
            <person name="Blande D."/>
            <person name="Halimaa P."/>
            <person name="Tervahauta A.I."/>
            <person name="Aarts M.G."/>
            <person name="Karenlampi S.O."/>
        </authorList>
    </citation>
    <scope>NUCLEOTIDE SEQUENCE</scope>
</reference>
<dbReference type="GO" id="GO:0051082">
    <property type="term" value="F:unfolded protein binding"/>
    <property type="evidence" value="ECO:0007669"/>
    <property type="project" value="TreeGrafter"/>
</dbReference>